<keyword evidence="2" id="KW-0472">Membrane</keyword>
<feature type="transmembrane region" description="Helical" evidence="2">
    <location>
        <begin position="56"/>
        <end position="75"/>
    </location>
</feature>
<feature type="region of interest" description="Disordered" evidence="1">
    <location>
        <begin position="238"/>
        <end position="271"/>
    </location>
</feature>
<organism evidence="4 5">
    <name type="scientific">Chaetoceros tenuissimus</name>
    <dbReference type="NCBI Taxonomy" id="426638"/>
    <lineage>
        <taxon>Eukaryota</taxon>
        <taxon>Sar</taxon>
        <taxon>Stramenopiles</taxon>
        <taxon>Ochrophyta</taxon>
        <taxon>Bacillariophyta</taxon>
        <taxon>Coscinodiscophyceae</taxon>
        <taxon>Chaetocerotophycidae</taxon>
        <taxon>Chaetocerotales</taxon>
        <taxon>Chaetocerotaceae</taxon>
        <taxon>Chaetoceros</taxon>
    </lineage>
</organism>
<protein>
    <submittedName>
        <fullName evidence="4">Uncharacterized protein</fullName>
    </submittedName>
</protein>
<evidence type="ECO:0000256" key="2">
    <source>
        <dbReference type="SAM" id="Phobius"/>
    </source>
</evidence>
<comment type="caution">
    <text evidence="4">The sequence shown here is derived from an EMBL/GenBank/DDBJ whole genome shotgun (WGS) entry which is preliminary data.</text>
</comment>
<feature type="transmembrane region" description="Helical" evidence="2">
    <location>
        <begin position="153"/>
        <end position="172"/>
    </location>
</feature>
<sequence>MLLWLFFALLVAPLLFPYLLGDLIYGVGKVYAGDDQPTRDSRWMSKKSWSQVGIVFLYAYTVIGICIGATYCIGYKFEVVKEISRFWDDWNPHYHQGYTRSQMILRMILNTLGFMLIIPFAGILLVAFMAVLFEHDAWSKRLYNLCKENFCFLYTKILGYIFCVVLLLVLTIPMNFTFNHADPLLPDSVVIAYWWNFILMLPAITTILPIVLYMSIRVRNEELTQEIFADEIGLSRSGDRTSPLIPQGDGGTEVTDTNEVGMTPNHDDASQ</sequence>
<proteinExistence type="predicted"/>
<dbReference type="Proteomes" id="UP001054902">
    <property type="component" value="Unassembled WGS sequence"/>
</dbReference>
<dbReference type="EMBL" id="BLLK01000049">
    <property type="protein sequence ID" value="GFH55537.1"/>
    <property type="molecule type" value="Genomic_DNA"/>
</dbReference>
<name>A0AAD3D0U2_9STRA</name>
<feature type="signal peptide" evidence="3">
    <location>
        <begin position="1"/>
        <end position="21"/>
    </location>
</feature>
<reference evidence="4 5" key="1">
    <citation type="journal article" date="2021" name="Sci. Rep.">
        <title>The genome of the diatom Chaetoceros tenuissimus carries an ancient integrated fragment of an extant virus.</title>
        <authorList>
            <person name="Hongo Y."/>
            <person name="Kimura K."/>
            <person name="Takaki Y."/>
            <person name="Yoshida Y."/>
            <person name="Baba S."/>
            <person name="Kobayashi G."/>
            <person name="Nagasaki K."/>
            <person name="Hano T."/>
            <person name="Tomaru Y."/>
        </authorList>
    </citation>
    <scope>NUCLEOTIDE SEQUENCE [LARGE SCALE GENOMIC DNA]</scope>
    <source>
        <strain evidence="4 5">NIES-3715</strain>
    </source>
</reference>
<evidence type="ECO:0000313" key="4">
    <source>
        <dbReference type="EMBL" id="GFH55537.1"/>
    </source>
</evidence>
<keyword evidence="5" id="KW-1185">Reference proteome</keyword>
<gene>
    <name evidence="4" type="ORF">CTEN210_12013</name>
</gene>
<evidence type="ECO:0000256" key="1">
    <source>
        <dbReference type="SAM" id="MobiDB-lite"/>
    </source>
</evidence>
<evidence type="ECO:0000313" key="5">
    <source>
        <dbReference type="Proteomes" id="UP001054902"/>
    </source>
</evidence>
<feature type="transmembrane region" description="Helical" evidence="2">
    <location>
        <begin position="108"/>
        <end position="133"/>
    </location>
</feature>
<accession>A0AAD3D0U2</accession>
<feature type="chain" id="PRO_5042012232" evidence="3">
    <location>
        <begin position="22"/>
        <end position="271"/>
    </location>
</feature>
<keyword evidence="3" id="KW-0732">Signal</keyword>
<keyword evidence="2" id="KW-1133">Transmembrane helix</keyword>
<evidence type="ECO:0000256" key="3">
    <source>
        <dbReference type="SAM" id="SignalP"/>
    </source>
</evidence>
<dbReference type="AlphaFoldDB" id="A0AAD3D0U2"/>
<keyword evidence="2" id="KW-0812">Transmembrane</keyword>
<feature type="transmembrane region" description="Helical" evidence="2">
    <location>
        <begin position="193"/>
        <end position="216"/>
    </location>
</feature>